<dbReference type="AlphaFoldDB" id="A0A2T5LML9"/>
<dbReference type="EMBL" id="MSFN02000010">
    <property type="protein sequence ID" value="PTU17524.1"/>
    <property type="molecule type" value="Genomic_DNA"/>
</dbReference>
<dbReference type="RefSeq" id="XP_040748916.1">
    <property type="nucleotide sequence ID" value="XM_040901003.1"/>
</dbReference>
<comment type="caution">
    <text evidence="2">The sequence shown here is derived from an EMBL/GenBank/DDBJ whole genome shotgun (WGS) entry which is preliminary data.</text>
</comment>
<dbReference type="OrthoDB" id="2537141at2759"/>
<name>A0A2T5LML9_9EURO</name>
<sequence length="655" mass="74594">MEAPPAGNSEWPSTVYLKVASGRIPELIVFPQDGQLKTYQQTAFGFISKDHASLSFILMRSSPDNQAKDSYMMDVGVDKGLLRWLSRLDEADIVKPQEEGRSYMDYTFEGVPVQGQNIPTNNVSSDLPSLQHTKCRHYPSLERQSPVHPHQFELYKRGGKHSRSTRNLENGYERIPRSKPRENRYEYKGKIRQANEKDIERVHKKRSTKQKRKQTINEDFHASNVPRSRLTLLSSRNMGVFSRGKTSPPVNPHGWPKDSFSERAFLKGQPHSMGKDQPMQHEEDISVRCHSSDDYAQPARAYSSNACFNSPIQRGESEEHGRSFMFSSNLGQNELNPSSECALQMYTMQLLNFDLSAPYDDNIVDPSKKYWTLTELKYLLEQRIPSWNFRGNTSLIPASSSSKHTPRKRKRDASEDETAIGESPRKARKLDTSQKSESSLINNTTILDPQSISAFPSSLRQEAVGIVQDGRISLQGQINHAMECGSVHCQRQYKGENTSFICNKEVSLMSQAFDAAYEAIMQSKWDASYDFLDSVPAETESICSSEGYATSVLQNSCDWVWEKQRPLNSSRIRQEIHLSHNEGQDEHLNPTGPGRLGFQPLYSRTLYTDRELPFSTSQDRVLGLRESCGIDDLTENALAVNIDSMKDFWRQNRLY</sequence>
<evidence type="ECO:0000256" key="1">
    <source>
        <dbReference type="SAM" id="MobiDB-lite"/>
    </source>
</evidence>
<evidence type="ECO:0000313" key="3">
    <source>
        <dbReference type="Proteomes" id="UP000244073"/>
    </source>
</evidence>
<gene>
    <name evidence="2" type="ORF">P175DRAFT_0560751</name>
</gene>
<protein>
    <submittedName>
        <fullName evidence="2">Uncharacterized protein</fullName>
    </submittedName>
</protein>
<accession>A0A2T5LML9</accession>
<dbReference type="Proteomes" id="UP000244073">
    <property type="component" value="Unassembled WGS sequence"/>
</dbReference>
<evidence type="ECO:0000313" key="2">
    <source>
        <dbReference type="EMBL" id="PTU17524.1"/>
    </source>
</evidence>
<reference evidence="2 3" key="1">
    <citation type="journal article" date="2018" name="Proc. Natl. Acad. Sci. U.S.A.">
        <title>Linking secondary metabolites to gene clusters through genome sequencing of six diverse Aspergillus species.</title>
        <authorList>
            <person name="Kaerboelling I."/>
            <person name="Vesth T.C."/>
            <person name="Frisvad J.C."/>
            <person name="Nybo J.L."/>
            <person name="Theobald S."/>
            <person name="Kuo A."/>
            <person name="Bowyer P."/>
            <person name="Matsuda Y."/>
            <person name="Mondo S."/>
            <person name="Lyhne E.K."/>
            <person name="Kogle M.E."/>
            <person name="Clum A."/>
            <person name="Lipzen A."/>
            <person name="Salamov A."/>
            <person name="Ngan C.Y."/>
            <person name="Daum C."/>
            <person name="Chiniquy J."/>
            <person name="Barry K."/>
            <person name="LaButti K."/>
            <person name="Haridas S."/>
            <person name="Simmons B.A."/>
            <person name="Magnuson J.K."/>
            <person name="Mortensen U.H."/>
            <person name="Larsen T.O."/>
            <person name="Grigoriev I.V."/>
            <person name="Baker S.E."/>
            <person name="Andersen M.R."/>
        </authorList>
    </citation>
    <scope>NUCLEOTIDE SEQUENCE [LARGE SCALE GENOMIC DNA]</scope>
    <source>
        <strain evidence="2 3">IBT 24754</strain>
    </source>
</reference>
<dbReference type="GeneID" id="63817887"/>
<dbReference type="VEuPathDB" id="FungiDB:P175DRAFT_0560751"/>
<feature type="compositionally biased region" description="Basic and acidic residues" evidence="1">
    <location>
        <begin position="423"/>
        <end position="434"/>
    </location>
</feature>
<organism evidence="2 3">
    <name type="scientific">Aspergillus ochraceoroseus IBT 24754</name>
    <dbReference type="NCBI Taxonomy" id="1392256"/>
    <lineage>
        <taxon>Eukaryota</taxon>
        <taxon>Fungi</taxon>
        <taxon>Dikarya</taxon>
        <taxon>Ascomycota</taxon>
        <taxon>Pezizomycotina</taxon>
        <taxon>Eurotiomycetes</taxon>
        <taxon>Eurotiomycetidae</taxon>
        <taxon>Eurotiales</taxon>
        <taxon>Aspergillaceae</taxon>
        <taxon>Aspergillus</taxon>
        <taxon>Aspergillus subgen. Nidulantes</taxon>
    </lineage>
</organism>
<proteinExistence type="predicted"/>
<feature type="region of interest" description="Disordered" evidence="1">
    <location>
        <begin position="395"/>
        <end position="442"/>
    </location>
</feature>